<dbReference type="InterPro" id="IPR040570">
    <property type="entry name" value="LAL_C2"/>
</dbReference>
<dbReference type="PROSITE" id="PS50975">
    <property type="entry name" value="ATP_GRASP"/>
    <property type="match status" value="1"/>
</dbReference>
<evidence type="ECO:0000256" key="4">
    <source>
        <dbReference type="PROSITE-ProRule" id="PRU00409"/>
    </source>
</evidence>
<protein>
    <recommendedName>
        <fullName evidence="6">ATP-grasp domain-containing protein</fullName>
    </recommendedName>
</protein>
<evidence type="ECO:0000256" key="1">
    <source>
        <dbReference type="ARBA" id="ARBA00022598"/>
    </source>
</evidence>
<dbReference type="SUPFAM" id="SSF56059">
    <property type="entry name" value="Glutathione synthetase ATP-binding domain-like"/>
    <property type="match status" value="1"/>
</dbReference>
<dbReference type="GO" id="GO:0005524">
    <property type="term" value="F:ATP binding"/>
    <property type="evidence" value="ECO:0007669"/>
    <property type="project" value="UniProtKB-UniRule"/>
</dbReference>
<dbReference type="SMART" id="SM01209">
    <property type="entry name" value="GARS_A"/>
    <property type="match status" value="1"/>
</dbReference>
<dbReference type="PANTHER" id="PTHR43585:SF2">
    <property type="entry name" value="ATP-GRASP ENZYME FSQD"/>
    <property type="match status" value="1"/>
</dbReference>
<dbReference type="AlphaFoldDB" id="A0A9X7JUB1"/>
<dbReference type="InterPro" id="IPR011761">
    <property type="entry name" value="ATP-grasp"/>
</dbReference>
<reference evidence="7 8" key="1">
    <citation type="submission" date="2018-03" db="EMBL/GenBank/DDBJ databases">
        <title>Chitinolytic properties of Streptosporangium nondiastaticum TBG75A20.</title>
        <authorList>
            <person name="Gayathri V."/>
            <person name="Shiburaj S."/>
        </authorList>
    </citation>
    <scope>NUCLEOTIDE SEQUENCE [LARGE SCALE GENOMIC DNA]</scope>
    <source>
        <strain evidence="7 8">TBG75A20</strain>
    </source>
</reference>
<feature type="region of interest" description="Disordered" evidence="5">
    <location>
        <begin position="1"/>
        <end position="20"/>
    </location>
</feature>
<dbReference type="Proteomes" id="UP000242427">
    <property type="component" value="Unassembled WGS sequence"/>
</dbReference>
<evidence type="ECO:0000256" key="3">
    <source>
        <dbReference type="ARBA" id="ARBA00022840"/>
    </source>
</evidence>
<proteinExistence type="predicted"/>
<dbReference type="OrthoDB" id="24041at2"/>
<feature type="compositionally biased region" description="Low complexity" evidence="5">
    <location>
        <begin position="1"/>
        <end position="14"/>
    </location>
</feature>
<keyword evidence="8" id="KW-1185">Reference proteome</keyword>
<dbReference type="InterPro" id="IPR013815">
    <property type="entry name" value="ATP_grasp_subdomain_1"/>
</dbReference>
<keyword evidence="1" id="KW-0436">Ligase</keyword>
<dbReference type="GO" id="GO:0046872">
    <property type="term" value="F:metal ion binding"/>
    <property type="evidence" value="ECO:0007669"/>
    <property type="project" value="InterPro"/>
</dbReference>
<evidence type="ECO:0000259" key="6">
    <source>
        <dbReference type="PROSITE" id="PS50975"/>
    </source>
</evidence>
<dbReference type="Gene3D" id="3.30.1490.20">
    <property type="entry name" value="ATP-grasp fold, A domain"/>
    <property type="match status" value="1"/>
</dbReference>
<evidence type="ECO:0000256" key="5">
    <source>
        <dbReference type="SAM" id="MobiDB-lite"/>
    </source>
</evidence>
<name>A0A9X7JUB1_9ACTN</name>
<evidence type="ECO:0000256" key="2">
    <source>
        <dbReference type="ARBA" id="ARBA00022741"/>
    </source>
</evidence>
<dbReference type="InterPro" id="IPR052032">
    <property type="entry name" value="ATP-dep_AA_Ligase"/>
</dbReference>
<keyword evidence="3 4" id="KW-0067">ATP-binding</keyword>
<organism evidence="7 8">
    <name type="scientific">Streptosporangium nondiastaticum</name>
    <dbReference type="NCBI Taxonomy" id="35764"/>
    <lineage>
        <taxon>Bacteria</taxon>
        <taxon>Bacillati</taxon>
        <taxon>Actinomycetota</taxon>
        <taxon>Actinomycetes</taxon>
        <taxon>Streptosporangiales</taxon>
        <taxon>Streptosporangiaceae</taxon>
        <taxon>Streptosporangium</taxon>
    </lineage>
</organism>
<evidence type="ECO:0000313" key="7">
    <source>
        <dbReference type="EMBL" id="PSJ29863.1"/>
    </source>
</evidence>
<keyword evidence="2 4" id="KW-0547">Nucleotide-binding</keyword>
<gene>
    <name evidence="7" type="ORF">B7P34_04980</name>
</gene>
<evidence type="ECO:0000313" key="8">
    <source>
        <dbReference type="Proteomes" id="UP000242427"/>
    </source>
</evidence>
<dbReference type="GO" id="GO:0016874">
    <property type="term" value="F:ligase activity"/>
    <property type="evidence" value="ECO:0007669"/>
    <property type="project" value="UniProtKB-KW"/>
</dbReference>
<sequence>MKPIEPIVPITPTPSRNETGTMADRADHIVIVEALTSGTGLRLVEAAVRRAARVTFVTRDKGRYANDPLRHLLDSGPVEVHVRETRSTEELTELFQELWDGGEFTLIAPNEQYLLPAATAAEKLGIPFLPTASVLLTQDKHAFRQACAAESVPAPRSTAAPDVERALAAAEATGYPVVLKPSIGTGSYGVVSAADADELRWHFPEVRDESDGQGGVPLVEEFLVGPVVSAEVLYSGGVPHVLGISDRIMSELPYFMELAIRFPVDLSPEAHERIERICADLARLMSYENGPAHIEFALTADGPKVVEFNPRFAGRNVSTMVSAALDWNVFDGVIASYLGEPVNAPAPVGAAAEQALYAKRGGRFEDVAGRELADRVPGLRDIRITARAGDVLPDAKDQRSEYGTLWCTGATADEAGIRAASAAGYLRPVFGD</sequence>
<feature type="domain" description="ATP-grasp" evidence="6">
    <location>
        <begin position="144"/>
        <end position="338"/>
    </location>
</feature>
<accession>A0A9X7JUB1</accession>
<dbReference type="PANTHER" id="PTHR43585">
    <property type="entry name" value="FUMIPYRROLE BIOSYNTHESIS PROTEIN C"/>
    <property type="match status" value="1"/>
</dbReference>
<dbReference type="Gene3D" id="3.40.50.20">
    <property type="match status" value="1"/>
</dbReference>
<dbReference type="EMBL" id="PXWG01000006">
    <property type="protein sequence ID" value="PSJ29863.1"/>
    <property type="molecule type" value="Genomic_DNA"/>
</dbReference>
<comment type="caution">
    <text evidence="7">The sequence shown here is derived from an EMBL/GenBank/DDBJ whole genome shotgun (WGS) entry which is preliminary data.</text>
</comment>
<dbReference type="Gene3D" id="3.30.470.20">
    <property type="entry name" value="ATP-grasp fold, B domain"/>
    <property type="match status" value="1"/>
</dbReference>
<dbReference type="Pfam" id="PF18603">
    <property type="entry name" value="LAL_C2"/>
    <property type="match status" value="1"/>
</dbReference>
<dbReference type="Pfam" id="PF13535">
    <property type="entry name" value="ATP-grasp_4"/>
    <property type="match status" value="1"/>
</dbReference>